<dbReference type="EMBL" id="GBRH01203020">
    <property type="protein sequence ID" value="JAD94875.1"/>
    <property type="molecule type" value="Transcribed_RNA"/>
</dbReference>
<proteinExistence type="predicted"/>
<dbReference type="AlphaFoldDB" id="A0A0A9EAD3"/>
<name>A0A0A9EAD3_ARUDO</name>
<reference evidence="1" key="2">
    <citation type="journal article" date="2015" name="Data Brief">
        <title>Shoot transcriptome of the giant reed, Arundo donax.</title>
        <authorList>
            <person name="Barrero R.A."/>
            <person name="Guerrero F.D."/>
            <person name="Moolhuijzen P."/>
            <person name="Goolsby J.A."/>
            <person name="Tidwell J."/>
            <person name="Bellgard S.E."/>
            <person name="Bellgard M.I."/>
        </authorList>
    </citation>
    <scope>NUCLEOTIDE SEQUENCE</scope>
    <source>
        <tissue evidence="1">Shoot tissue taken approximately 20 cm above the soil surface</tissue>
    </source>
</reference>
<reference evidence="1" key="1">
    <citation type="submission" date="2014-09" db="EMBL/GenBank/DDBJ databases">
        <authorList>
            <person name="Magalhaes I.L.F."/>
            <person name="Oliveira U."/>
            <person name="Santos F.R."/>
            <person name="Vidigal T.H.D.A."/>
            <person name="Brescovit A.D."/>
            <person name="Santos A.J."/>
        </authorList>
    </citation>
    <scope>NUCLEOTIDE SEQUENCE</scope>
    <source>
        <tissue evidence="1">Shoot tissue taken approximately 20 cm above the soil surface</tissue>
    </source>
</reference>
<accession>A0A0A9EAD3</accession>
<protein>
    <submittedName>
        <fullName evidence="1">Uncharacterized protein</fullName>
    </submittedName>
</protein>
<organism evidence="1">
    <name type="scientific">Arundo donax</name>
    <name type="common">Giant reed</name>
    <name type="synonym">Donax arundinaceus</name>
    <dbReference type="NCBI Taxonomy" id="35708"/>
    <lineage>
        <taxon>Eukaryota</taxon>
        <taxon>Viridiplantae</taxon>
        <taxon>Streptophyta</taxon>
        <taxon>Embryophyta</taxon>
        <taxon>Tracheophyta</taxon>
        <taxon>Spermatophyta</taxon>
        <taxon>Magnoliopsida</taxon>
        <taxon>Liliopsida</taxon>
        <taxon>Poales</taxon>
        <taxon>Poaceae</taxon>
        <taxon>PACMAD clade</taxon>
        <taxon>Arundinoideae</taxon>
        <taxon>Arundineae</taxon>
        <taxon>Arundo</taxon>
    </lineage>
</organism>
<evidence type="ECO:0000313" key="1">
    <source>
        <dbReference type="EMBL" id="JAD94875.1"/>
    </source>
</evidence>
<sequence>MSEVMKSEGSYTRKNGKRKTIVQNYTGGHNPHPKPHCAFMAFSLQSWCHSCSTAAWSARCSASSAVSLESVEGPLGFPNSSTSSCCFLSSSSSCSVLAGGTLGLAALSRAILSMEIFSRSAAALFTSSSGMYSTAPSVMSSSQP</sequence>